<reference evidence="2" key="2">
    <citation type="journal article" date="2015" name="Data Brief">
        <title>Shoot transcriptome of the giant reed, Arundo donax.</title>
        <authorList>
            <person name="Barrero R.A."/>
            <person name="Guerrero F.D."/>
            <person name="Moolhuijzen P."/>
            <person name="Goolsby J.A."/>
            <person name="Tidwell J."/>
            <person name="Bellgard S.E."/>
            <person name="Bellgard M.I."/>
        </authorList>
    </citation>
    <scope>NUCLEOTIDE SEQUENCE</scope>
    <source>
        <tissue evidence="2">Shoot tissue taken approximately 20 cm above the soil surface</tissue>
    </source>
</reference>
<proteinExistence type="predicted"/>
<name>A0A0A9H9A3_ARUDO</name>
<dbReference type="EMBL" id="GBRH01164131">
    <property type="protein sequence ID" value="JAE33765.1"/>
    <property type="molecule type" value="Transcribed_RNA"/>
</dbReference>
<organism evidence="2">
    <name type="scientific">Arundo donax</name>
    <name type="common">Giant reed</name>
    <name type="synonym">Donax arundinaceus</name>
    <dbReference type="NCBI Taxonomy" id="35708"/>
    <lineage>
        <taxon>Eukaryota</taxon>
        <taxon>Viridiplantae</taxon>
        <taxon>Streptophyta</taxon>
        <taxon>Embryophyta</taxon>
        <taxon>Tracheophyta</taxon>
        <taxon>Spermatophyta</taxon>
        <taxon>Magnoliopsida</taxon>
        <taxon>Liliopsida</taxon>
        <taxon>Poales</taxon>
        <taxon>Poaceae</taxon>
        <taxon>PACMAD clade</taxon>
        <taxon>Arundinoideae</taxon>
        <taxon>Arundineae</taxon>
        <taxon>Arundo</taxon>
    </lineage>
</organism>
<feature type="region of interest" description="Disordered" evidence="1">
    <location>
        <begin position="1"/>
        <end position="25"/>
    </location>
</feature>
<accession>A0A0A9H9A3</accession>
<feature type="compositionally biased region" description="Polar residues" evidence="1">
    <location>
        <begin position="8"/>
        <end position="25"/>
    </location>
</feature>
<reference evidence="2" key="1">
    <citation type="submission" date="2014-09" db="EMBL/GenBank/DDBJ databases">
        <authorList>
            <person name="Magalhaes I.L.F."/>
            <person name="Oliveira U."/>
            <person name="Santos F.R."/>
            <person name="Vidigal T.H.D.A."/>
            <person name="Brescovit A.D."/>
            <person name="Santos A.J."/>
        </authorList>
    </citation>
    <scope>NUCLEOTIDE SEQUENCE</scope>
    <source>
        <tissue evidence="2">Shoot tissue taken approximately 20 cm above the soil surface</tissue>
    </source>
</reference>
<dbReference type="AlphaFoldDB" id="A0A0A9H9A3"/>
<evidence type="ECO:0000256" key="1">
    <source>
        <dbReference type="SAM" id="MobiDB-lite"/>
    </source>
</evidence>
<evidence type="ECO:0000313" key="2">
    <source>
        <dbReference type="EMBL" id="JAE33765.1"/>
    </source>
</evidence>
<sequence>MEIGPLQVHNQTEVESTHNNFKDQPQSQLNLVVHSRMRCSCLGIKNKFKQTHRSELCSWQLQSVLSPEQELSLCEIFGSSLPSPSQHRFVQNRLVGIQGPIQNQ</sequence>
<protein>
    <submittedName>
        <fullName evidence="2">Pco148511</fullName>
    </submittedName>
</protein>